<dbReference type="InterPro" id="IPR008687">
    <property type="entry name" value="MobC"/>
</dbReference>
<sequence length="130" mass="14224">MATRNEPDSRLRTNRVRTYMTHDELTAFKALCAAHGSTEAQMVRTLVMSAIAGQKPPPPRPEKSRQTDELIAGINTLHVHLRKIGTNLNQIARQANTGLVPVSRNEVLAVFHAVQQAAATVHTAALKLLT</sequence>
<dbReference type="Proteomes" id="UP000033187">
    <property type="component" value="Chromosome 1"/>
</dbReference>
<dbReference type="KEGG" id="fiy:BN1229_v1_0733"/>
<dbReference type="Pfam" id="PF05713">
    <property type="entry name" value="MobC"/>
    <property type="match status" value="1"/>
</dbReference>
<dbReference type="EMBL" id="LN829119">
    <property type="protein sequence ID" value="CPR16267.1"/>
    <property type="molecule type" value="Genomic_DNA"/>
</dbReference>
<evidence type="ECO:0000313" key="2">
    <source>
        <dbReference type="EMBL" id="CPR16267.1"/>
    </source>
</evidence>
<dbReference type="KEGG" id="fil:BN1229_v1_0729"/>
<proteinExistence type="predicted"/>
<evidence type="ECO:0000313" key="3">
    <source>
        <dbReference type="Proteomes" id="UP000033187"/>
    </source>
</evidence>
<organism evidence="2 3">
    <name type="scientific">Candidatus Filomicrobium marinum</name>
    <dbReference type="NCBI Taxonomy" id="1608628"/>
    <lineage>
        <taxon>Bacteria</taxon>
        <taxon>Pseudomonadati</taxon>
        <taxon>Pseudomonadota</taxon>
        <taxon>Alphaproteobacteria</taxon>
        <taxon>Hyphomicrobiales</taxon>
        <taxon>Hyphomicrobiaceae</taxon>
        <taxon>Filomicrobium</taxon>
    </lineage>
</organism>
<evidence type="ECO:0000259" key="1">
    <source>
        <dbReference type="Pfam" id="PF05713"/>
    </source>
</evidence>
<gene>
    <name evidence="2" type="ORF">YBN1229_v1_0733</name>
</gene>
<feature type="domain" description="Bacterial mobilisation" evidence="1">
    <location>
        <begin position="81"/>
        <end position="109"/>
    </location>
</feature>
<protein>
    <submittedName>
        <fullName evidence="2">Putative Mobilization protein</fullName>
    </submittedName>
</protein>
<dbReference type="AlphaFoldDB" id="A0A0D6JB84"/>
<dbReference type="OrthoDB" id="7961361at2"/>
<name>A0A0D6JB84_9HYPH</name>
<keyword evidence="3" id="KW-1185">Reference proteome</keyword>
<reference evidence="3" key="1">
    <citation type="submission" date="2015-02" db="EMBL/GenBank/DDBJ databases">
        <authorList>
            <person name="Chooi Y.-H."/>
        </authorList>
    </citation>
    <scope>NUCLEOTIDE SEQUENCE [LARGE SCALE GENOMIC DNA]</scope>
    <source>
        <strain evidence="3">strain Y</strain>
    </source>
</reference>
<dbReference type="RefSeq" id="WP_046476664.1">
    <property type="nucleotide sequence ID" value="NZ_LN829118.1"/>
</dbReference>
<accession>A0A0D6JB84</accession>